<dbReference type="PANTHER" id="PTHR43229:SF2">
    <property type="entry name" value="NODULATION PROTEIN J"/>
    <property type="match status" value="1"/>
</dbReference>
<keyword evidence="9" id="KW-1185">Reference proteome</keyword>
<keyword evidence="3 6" id="KW-1133">Transmembrane helix</keyword>
<evidence type="ECO:0000256" key="5">
    <source>
        <dbReference type="ARBA" id="ARBA00023251"/>
    </source>
</evidence>
<evidence type="ECO:0000256" key="4">
    <source>
        <dbReference type="ARBA" id="ARBA00023136"/>
    </source>
</evidence>
<keyword evidence="5" id="KW-0046">Antibiotic resistance</keyword>
<dbReference type="AlphaFoldDB" id="A0A7Z0EEJ7"/>
<comment type="subcellular location">
    <subcellularLocation>
        <location evidence="1">Membrane</location>
        <topology evidence="1">Multi-pass membrane protein</topology>
    </subcellularLocation>
</comment>
<evidence type="ECO:0000256" key="6">
    <source>
        <dbReference type="SAM" id="Phobius"/>
    </source>
</evidence>
<keyword evidence="2 6" id="KW-0812">Transmembrane</keyword>
<feature type="transmembrane region" description="Helical" evidence="6">
    <location>
        <begin position="116"/>
        <end position="137"/>
    </location>
</feature>
<dbReference type="GO" id="GO:0140359">
    <property type="term" value="F:ABC-type transporter activity"/>
    <property type="evidence" value="ECO:0007669"/>
    <property type="project" value="InterPro"/>
</dbReference>
<organism evidence="8 9">
    <name type="scientific">Glaciibacter psychrotolerans</name>
    <dbReference type="NCBI Taxonomy" id="670054"/>
    <lineage>
        <taxon>Bacteria</taxon>
        <taxon>Bacillati</taxon>
        <taxon>Actinomycetota</taxon>
        <taxon>Actinomycetes</taxon>
        <taxon>Micrococcales</taxon>
        <taxon>Microbacteriaceae</taxon>
        <taxon>Glaciibacter</taxon>
    </lineage>
</organism>
<feature type="transmembrane region" description="Helical" evidence="6">
    <location>
        <begin position="143"/>
        <end position="168"/>
    </location>
</feature>
<dbReference type="PANTHER" id="PTHR43229">
    <property type="entry name" value="NODULATION PROTEIN J"/>
    <property type="match status" value="1"/>
</dbReference>
<dbReference type="EMBL" id="JACCFM010000001">
    <property type="protein sequence ID" value="NYJ19487.1"/>
    <property type="molecule type" value="Genomic_DNA"/>
</dbReference>
<dbReference type="GO" id="GO:0043190">
    <property type="term" value="C:ATP-binding cassette (ABC) transporter complex"/>
    <property type="evidence" value="ECO:0007669"/>
    <property type="project" value="InterPro"/>
</dbReference>
<comment type="caution">
    <text evidence="8">The sequence shown here is derived from an EMBL/GenBank/DDBJ whole genome shotgun (WGS) entry which is preliminary data.</text>
</comment>
<evidence type="ECO:0000256" key="2">
    <source>
        <dbReference type="ARBA" id="ARBA00022692"/>
    </source>
</evidence>
<dbReference type="Pfam" id="PF01061">
    <property type="entry name" value="ABC2_membrane"/>
    <property type="match status" value="1"/>
</dbReference>
<proteinExistence type="predicted"/>
<sequence length="257" mass="27147">MTEGQTVANGPSVSLMMRSLLRADLVVLARSGRTLILNIAVPIVILVITNFGHGSLTFGGASFLIGMAITYGLISSSLIGYALNLSRDREIGVLQRLRVTPAPTWSIMASRIVVQLTANLVTAIIVLVFGSIIYAVTYTVGEYLLVLAVAVLGGAVFLSIGQAIVALIRSSSVVNAVGRVLYIGLILVGILGVTGILGSGFQSFAEWTPVGAVIDLFNGVLHLAAWSSADTNSLSACAAYISVFSFIGIRWFRWEAR</sequence>
<dbReference type="PRINTS" id="PR00164">
    <property type="entry name" value="ABC2TRNSPORT"/>
</dbReference>
<feature type="transmembrane region" description="Helical" evidence="6">
    <location>
        <begin position="35"/>
        <end position="52"/>
    </location>
</feature>
<dbReference type="GO" id="GO:0046677">
    <property type="term" value="P:response to antibiotic"/>
    <property type="evidence" value="ECO:0007669"/>
    <property type="project" value="UniProtKB-KW"/>
</dbReference>
<feature type="domain" description="ABC-2 type transporter transmembrane" evidence="7">
    <location>
        <begin position="19"/>
        <end position="217"/>
    </location>
</feature>
<feature type="transmembrane region" description="Helical" evidence="6">
    <location>
        <begin position="180"/>
        <end position="201"/>
    </location>
</feature>
<evidence type="ECO:0000313" key="9">
    <source>
        <dbReference type="Proteomes" id="UP000537260"/>
    </source>
</evidence>
<feature type="transmembrane region" description="Helical" evidence="6">
    <location>
        <begin position="58"/>
        <end position="83"/>
    </location>
</feature>
<evidence type="ECO:0000313" key="8">
    <source>
        <dbReference type="EMBL" id="NYJ19487.1"/>
    </source>
</evidence>
<evidence type="ECO:0000256" key="3">
    <source>
        <dbReference type="ARBA" id="ARBA00022989"/>
    </source>
</evidence>
<dbReference type="InterPro" id="IPR000412">
    <property type="entry name" value="ABC_2_transport"/>
</dbReference>
<dbReference type="RefSeq" id="WP_179578251.1">
    <property type="nucleotide sequence ID" value="NZ_JACCFM010000001.1"/>
</dbReference>
<dbReference type="PIRSF" id="PIRSF006648">
    <property type="entry name" value="DrrB"/>
    <property type="match status" value="1"/>
</dbReference>
<feature type="transmembrane region" description="Helical" evidence="6">
    <location>
        <begin position="233"/>
        <end position="252"/>
    </location>
</feature>
<evidence type="ECO:0000256" key="1">
    <source>
        <dbReference type="ARBA" id="ARBA00004141"/>
    </source>
</evidence>
<dbReference type="InterPro" id="IPR051784">
    <property type="entry name" value="Nod_factor_ABC_transporter"/>
</dbReference>
<reference evidence="8 9" key="1">
    <citation type="submission" date="2020-07" db="EMBL/GenBank/DDBJ databases">
        <title>Sequencing the genomes of 1000 actinobacteria strains.</title>
        <authorList>
            <person name="Klenk H.-P."/>
        </authorList>
    </citation>
    <scope>NUCLEOTIDE SEQUENCE [LARGE SCALE GENOMIC DNA]</scope>
    <source>
        <strain evidence="8 9">LI1</strain>
    </source>
</reference>
<accession>A0A7Z0EEJ7</accession>
<dbReference type="Proteomes" id="UP000537260">
    <property type="component" value="Unassembled WGS sequence"/>
</dbReference>
<gene>
    <name evidence="8" type="ORF">HNR05_001278</name>
</gene>
<dbReference type="InterPro" id="IPR013525">
    <property type="entry name" value="ABC2_TM"/>
</dbReference>
<evidence type="ECO:0000259" key="7">
    <source>
        <dbReference type="Pfam" id="PF01061"/>
    </source>
</evidence>
<protein>
    <submittedName>
        <fullName evidence="8">ABC-2 type transport system permease protein</fullName>
    </submittedName>
</protein>
<keyword evidence="4 6" id="KW-0472">Membrane</keyword>
<name>A0A7Z0EEJ7_9MICO</name>